<name>A0A382V3G9_9ZZZZ</name>
<dbReference type="Pfam" id="PF11074">
    <property type="entry name" value="DUF2779"/>
    <property type="match status" value="1"/>
</dbReference>
<dbReference type="InterPro" id="IPR021301">
    <property type="entry name" value="DUF2779"/>
</dbReference>
<dbReference type="AlphaFoldDB" id="A0A382V3G9"/>
<protein>
    <recommendedName>
        <fullName evidence="1">DUF2779 domain-containing protein</fullName>
    </recommendedName>
</protein>
<evidence type="ECO:0000313" key="2">
    <source>
        <dbReference type="EMBL" id="SVD40575.1"/>
    </source>
</evidence>
<evidence type="ECO:0000259" key="1">
    <source>
        <dbReference type="Pfam" id="PF11074"/>
    </source>
</evidence>
<proteinExistence type="predicted"/>
<accession>A0A382V3G9</accession>
<reference evidence="2" key="1">
    <citation type="submission" date="2018-05" db="EMBL/GenBank/DDBJ databases">
        <authorList>
            <person name="Lanie J.A."/>
            <person name="Ng W.-L."/>
            <person name="Kazmierczak K.M."/>
            <person name="Andrzejewski T.M."/>
            <person name="Davidsen T.M."/>
            <person name="Wayne K.J."/>
            <person name="Tettelin H."/>
            <person name="Glass J.I."/>
            <person name="Rusch D."/>
            <person name="Podicherti R."/>
            <person name="Tsui H.-C.T."/>
            <person name="Winkler M.E."/>
        </authorList>
    </citation>
    <scope>NUCLEOTIDE SEQUENCE</scope>
</reference>
<organism evidence="2">
    <name type="scientific">marine metagenome</name>
    <dbReference type="NCBI Taxonomy" id="408172"/>
    <lineage>
        <taxon>unclassified sequences</taxon>
        <taxon>metagenomes</taxon>
        <taxon>ecological metagenomes</taxon>
    </lineage>
</organism>
<sequence>EVIAFQWSCHTLDSDGKLEHTDYLASGEVDPRREFVESLLRAVGTSGSVLVYSSYEQTTLRRLAVQFPDLERQINDLISRFVDLLSLVKDNYYHPAFRGSFSIKRVLPVMVPGYDYSDLAIGEGETASAAFVDIVEGRVDDDELDHVLFDLLEYCKRDTEAMVRIWQRLQAIAMDGDS</sequence>
<feature type="domain" description="DUF2779" evidence="1">
    <location>
        <begin position="2"/>
        <end position="102"/>
    </location>
</feature>
<feature type="non-terminal residue" evidence="2">
    <location>
        <position position="1"/>
    </location>
</feature>
<gene>
    <name evidence="2" type="ORF">METZ01_LOCUS393429</name>
</gene>
<dbReference type="EMBL" id="UINC01148595">
    <property type="protein sequence ID" value="SVD40575.1"/>
    <property type="molecule type" value="Genomic_DNA"/>
</dbReference>